<dbReference type="Proteomes" id="UP000015103">
    <property type="component" value="Unassembled WGS sequence"/>
</dbReference>
<accession>T1HM27</accession>
<dbReference type="AlphaFoldDB" id="T1HM27"/>
<dbReference type="EMBL" id="ACPB03004368">
    <property type="status" value="NOT_ANNOTATED_CDS"/>
    <property type="molecule type" value="Genomic_DNA"/>
</dbReference>
<protein>
    <submittedName>
        <fullName evidence="1">Uncharacterized protein</fullName>
    </submittedName>
</protein>
<sequence length="68" mass="7341">MSSDAKVGEDAELHEDLLLAKACDSDAAEEDIDDHLNMVQSDLDVLKDILHSEGLSLDASTLMGIDQK</sequence>
<dbReference type="VEuPathDB" id="VectorBase:RPRC005101"/>
<dbReference type="EMBL" id="ACPB03004370">
    <property type="status" value="NOT_ANNOTATED_CDS"/>
    <property type="molecule type" value="Genomic_DNA"/>
</dbReference>
<proteinExistence type="predicted"/>
<dbReference type="EnsemblMetazoa" id="RPRC005101-RA">
    <property type="protein sequence ID" value="RPRC005101-PA"/>
    <property type="gene ID" value="RPRC005101"/>
</dbReference>
<reference evidence="1" key="1">
    <citation type="submission" date="2015-05" db="UniProtKB">
        <authorList>
            <consortium name="EnsemblMetazoa"/>
        </authorList>
    </citation>
    <scope>IDENTIFICATION</scope>
</reference>
<dbReference type="InParanoid" id="T1HM27"/>
<dbReference type="EMBL" id="ACPB03004369">
    <property type="status" value="NOT_ANNOTATED_CDS"/>
    <property type="molecule type" value="Genomic_DNA"/>
</dbReference>
<dbReference type="HOGENOM" id="CLU_2797145_0_0_1"/>
<evidence type="ECO:0000313" key="1">
    <source>
        <dbReference type="EnsemblMetazoa" id="RPRC005101-PA"/>
    </source>
</evidence>
<organism evidence="1 2">
    <name type="scientific">Rhodnius prolixus</name>
    <name type="common">Triatomid bug</name>
    <dbReference type="NCBI Taxonomy" id="13249"/>
    <lineage>
        <taxon>Eukaryota</taxon>
        <taxon>Metazoa</taxon>
        <taxon>Ecdysozoa</taxon>
        <taxon>Arthropoda</taxon>
        <taxon>Hexapoda</taxon>
        <taxon>Insecta</taxon>
        <taxon>Pterygota</taxon>
        <taxon>Neoptera</taxon>
        <taxon>Paraneoptera</taxon>
        <taxon>Hemiptera</taxon>
        <taxon>Heteroptera</taxon>
        <taxon>Panheteroptera</taxon>
        <taxon>Cimicomorpha</taxon>
        <taxon>Reduviidae</taxon>
        <taxon>Triatominae</taxon>
        <taxon>Rhodnius</taxon>
    </lineage>
</organism>
<evidence type="ECO:0000313" key="2">
    <source>
        <dbReference type="Proteomes" id="UP000015103"/>
    </source>
</evidence>
<keyword evidence="2" id="KW-1185">Reference proteome</keyword>
<dbReference type="EMBL" id="ACPB03004367">
    <property type="status" value="NOT_ANNOTATED_CDS"/>
    <property type="molecule type" value="Genomic_DNA"/>
</dbReference>
<name>T1HM27_RHOPR</name>
<dbReference type="EMBL" id="ACPB03004366">
    <property type="status" value="NOT_ANNOTATED_CDS"/>
    <property type="molecule type" value="Genomic_DNA"/>
</dbReference>